<gene>
    <name evidence="2" type="ORF">SMACR_09096</name>
</gene>
<dbReference type="Proteomes" id="UP000433876">
    <property type="component" value="Unassembled WGS sequence"/>
</dbReference>
<dbReference type="AlphaFoldDB" id="A0A8S8ZEE1"/>
<evidence type="ECO:0000313" key="3">
    <source>
        <dbReference type="Proteomes" id="UP000433876"/>
    </source>
</evidence>
<organism evidence="2 3">
    <name type="scientific">Sordaria macrospora</name>
    <dbReference type="NCBI Taxonomy" id="5147"/>
    <lineage>
        <taxon>Eukaryota</taxon>
        <taxon>Fungi</taxon>
        <taxon>Dikarya</taxon>
        <taxon>Ascomycota</taxon>
        <taxon>Pezizomycotina</taxon>
        <taxon>Sordariomycetes</taxon>
        <taxon>Sordariomycetidae</taxon>
        <taxon>Sordariales</taxon>
        <taxon>Sordariaceae</taxon>
        <taxon>Sordaria</taxon>
    </lineage>
</organism>
<feature type="region of interest" description="Disordered" evidence="1">
    <location>
        <begin position="1"/>
        <end position="115"/>
    </location>
</feature>
<evidence type="ECO:0000256" key="1">
    <source>
        <dbReference type="SAM" id="MobiDB-lite"/>
    </source>
</evidence>
<dbReference type="VEuPathDB" id="FungiDB:SMAC_09096"/>
<feature type="compositionally biased region" description="Basic and acidic residues" evidence="1">
    <location>
        <begin position="18"/>
        <end position="32"/>
    </location>
</feature>
<evidence type="ECO:0000313" key="2">
    <source>
        <dbReference type="EMBL" id="KAA8628874.1"/>
    </source>
</evidence>
<name>A0A8S8ZEE1_SORMA</name>
<dbReference type="EMBL" id="NMPR01000159">
    <property type="protein sequence ID" value="KAA8628874.1"/>
    <property type="molecule type" value="Genomic_DNA"/>
</dbReference>
<feature type="compositionally biased region" description="Polar residues" evidence="1">
    <location>
        <begin position="46"/>
        <end position="68"/>
    </location>
</feature>
<reference evidence="2 3" key="1">
    <citation type="submission" date="2017-07" db="EMBL/GenBank/DDBJ databases">
        <title>Genome sequence of the Sordaria macrospora wild type strain R19027.</title>
        <authorList>
            <person name="Nowrousian M."/>
            <person name="Teichert I."/>
            <person name="Kueck U."/>
        </authorList>
    </citation>
    <scope>NUCLEOTIDE SEQUENCE [LARGE SCALE GENOMIC DNA]</scope>
    <source>
        <strain evidence="2 3">R19027</strain>
        <tissue evidence="2">Mycelium</tissue>
    </source>
</reference>
<sequence>MSPRKRDRGTLSSSPQSHTDKRPRIKEDDTGKRSSQSEGEAPMDLASSSDSEPDTITTVRPFSNSLTHQRPAPAPESETSETDSTTASTTDDDSDDNDETEGDRDSEENTGVVSWGWGDAHFQYELDPVRAVGQDQEQDTPYSDPRIPLWQQEDRIFADDILKEYPEIASLVAVSESHGPLEIDGVPQLSLFCDGSMKDSNFEGWKMGGYSVAFRDPFFGTGDSVSQADPARFLAKQAVREHLQVSSFQQQEENESREGLAQVADFTILEYATQALSVGHVELGAISQCLEVGIMLQDEHQRDSMKIRVFTDSAAAVERLEFGILPLDSDEGSFFRWSTNPLVRTIVWQSHYLTSSLGRSRFCQTNLPANARDGILDKLHKWTEDVINWEPKEQPEKNPEEQGAED</sequence>
<accession>A0A8S8ZEE1</accession>
<feature type="compositionally biased region" description="Acidic residues" evidence="1">
    <location>
        <begin position="90"/>
        <end position="108"/>
    </location>
</feature>
<comment type="caution">
    <text evidence="2">The sequence shown here is derived from an EMBL/GenBank/DDBJ whole genome shotgun (WGS) entry which is preliminary data.</text>
</comment>
<proteinExistence type="predicted"/>
<protein>
    <submittedName>
        <fullName evidence="2">Uncharacterized protein</fullName>
    </submittedName>
</protein>